<evidence type="ECO:0000313" key="12">
    <source>
        <dbReference type="EMBL" id="TSJ43916.1"/>
    </source>
</evidence>
<keyword evidence="3" id="KW-0813">Transport</keyword>
<evidence type="ECO:0000256" key="4">
    <source>
        <dbReference type="ARBA" id="ARBA00022475"/>
    </source>
</evidence>
<dbReference type="AlphaFoldDB" id="A0A556MVF7"/>
<dbReference type="PANTHER" id="PTHR33446:SF2">
    <property type="entry name" value="PROTEIN TONB"/>
    <property type="match status" value="1"/>
</dbReference>
<feature type="transmembrane region" description="Helical" evidence="10">
    <location>
        <begin position="251"/>
        <end position="269"/>
    </location>
</feature>
<feature type="transmembrane region" description="Helical" evidence="10">
    <location>
        <begin position="6"/>
        <end position="24"/>
    </location>
</feature>
<dbReference type="PANTHER" id="PTHR33446">
    <property type="entry name" value="PROTEIN TONB-RELATED"/>
    <property type="match status" value="1"/>
</dbReference>
<dbReference type="PROSITE" id="PS52015">
    <property type="entry name" value="TONB_CTD"/>
    <property type="match status" value="3"/>
</dbReference>
<feature type="transmembrane region" description="Helical" evidence="10">
    <location>
        <begin position="36"/>
        <end position="53"/>
    </location>
</feature>
<accession>A0A556MVF7</accession>
<evidence type="ECO:0000256" key="6">
    <source>
        <dbReference type="ARBA" id="ARBA00022692"/>
    </source>
</evidence>
<reference evidence="12 13" key="1">
    <citation type="submission" date="2019-07" db="EMBL/GenBank/DDBJ databases">
        <authorList>
            <person name="Huq M.A."/>
        </authorList>
    </citation>
    <scope>NUCLEOTIDE SEQUENCE [LARGE SCALE GENOMIC DNA]</scope>
    <source>
        <strain evidence="12 13">MAH-19</strain>
    </source>
</reference>
<keyword evidence="8 10" id="KW-1133">Transmembrane helix</keyword>
<organism evidence="12 13">
    <name type="scientific">Mucilaginibacter corticis</name>
    <dbReference type="NCBI Taxonomy" id="2597670"/>
    <lineage>
        <taxon>Bacteria</taxon>
        <taxon>Pseudomonadati</taxon>
        <taxon>Bacteroidota</taxon>
        <taxon>Sphingobacteriia</taxon>
        <taxon>Sphingobacteriales</taxon>
        <taxon>Sphingobacteriaceae</taxon>
        <taxon>Mucilaginibacter</taxon>
    </lineage>
</organism>
<proteinExistence type="inferred from homology"/>
<dbReference type="EMBL" id="VLPK01000001">
    <property type="protein sequence ID" value="TSJ43916.1"/>
    <property type="molecule type" value="Genomic_DNA"/>
</dbReference>
<feature type="domain" description="TonB C-terminal" evidence="11">
    <location>
        <begin position="449"/>
        <end position="545"/>
    </location>
</feature>
<dbReference type="SUPFAM" id="SSF56935">
    <property type="entry name" value="Porins"/>
    <property type="match status" value="1"/>
</dbReference>
<evidence type="ECO:0000256" key="5">
    <source>
        <dbReference type="ARBA" id="ARBA00022519"/>
    </source>
</evidence>
<comment type="caution">
    <text evidence="12">The sequence shown here is derived from an EMBL/GenBank/DDBJ whole genome shotgun (WGS) entry which is preliminary data.</text>
</comment>
<evidence type="ECO:0000256" key="3">
    <source>
        <dbReference type="ARBA" id="ARBA00022448"/>
    </source>
</evidence>
<feature type="domain" description="TonB C-terminal" evidence="11">
    <location>
        <begin position="563"/>
        <end position="659"/>
    </location>
</feature>
<feature type="transmembrane region" description="Helical" evidence="10">
    <location>
        <begin position="98"/>
        <end position="118"/>
    </location>
</feature>
<keyword evidence="5" id="KW-0997">Cell inner membrane</keyword>
<dbReference type="InterPro" id="IPR008756">
    <property type="entry name" value="Peptidase_M56"/>
</dbReference>
<gene>
    <name evidence="12" type="ORF">FO440_06945</name>
</gene>
<evidence type="ECO:0000256" key="1">
    <source>
        <dbReference type="ARBA" id="ARBA00004383"/>
    </source>
</evidence>
<dbReference type="SUPFAM" id="SSF74653">
    <property type="entry name" value="TolA/TonB C-terminal domain"/>
    <property type="match status" value="3"/>
</dbReference>
<evidence type="ECO:0000256" key="8">
    <source>
        <dbReference type="ARBA" id="ARBA00022989"/>
    </source>
</evidence>
<dbReference type="InterPro" id="IPR037682">
    <property type="entry name" value="TonB_C"/>
</dbReference>
<dbReference type="NCBIfam" id="TIGR01352">
    <property type="entry name" value="tonB_Cterm"/>
    <property type="match status" value="1"/>
</dbReference>
<comment type="similarity">
    <text evidence="2">Belongs to the TonB family.</text>
</comment>
<keyword evidence="13" id="KW-1185">Reference proteome</keyword>
<name>A0A556MVF7_9SPHI</name>
<sequence length="811" mass="90318">MNWWHYLLLVNFYLVLFFGFYALLLRRETFFQLNRVYLVASALLSFFIPLIQADWVKNLFITQEVQDTIYSGPISVVYNFTVSPEVTHAITLGQVFNAIYIAITVFLILRLFWQLLILKKEIEKPSASAAYSFFKKISLGDKASQSKIIAEHEQVHAGQWHSVDVMIIEMVMIINWFNPVVYLYRFAIKYIHEFIADRQVINAGTDKADYALLLLSQTFEVDTHNLVTPFFNRSLLKQRIMMMQKDKSHRIALAKYGLSAPLFILMLIFSSATVNNSKAVKVINKKTETILSMPANDMITNDNNNALPELEAVKDTTKDTKIYNQVETQPQFPGGLIAFGKFLGANIHYPAADREAKVQGTVIATFVVETSGTLSNINAVRGPSAAMKKEALRVLLLSPKWKPGYQNNKKVRVLYTVPIKFTLDNVKAAVVDDKDKIHLTVDKQPSFPGGLEAFGKYLGNTVKYPASDREKGTSGRVICTFVVERNGTLTDITALNGPSQAMKDESVRVLKLSPRWQPGLQGNKPVRVQYTVPISFVIGPADNTADDKGKVYSTVEKQPMFPGGLEAFSKYLSTNLRYPEEDKNNGVAGRVIVTFVVEKDGTLSDIKAVRGPSETLKNEAVRVLTRSPKWQPGYQNNQPVRVSYAVPIAFTAQGDNKKPSTGAVRDTTQKLGAVGSPLYIIDGHELEMGSAPLATIPQDDIASMEILKDENATKRYGDKGKNGVILITTKKNGGALKEVMANNTPPLFFVDDKEIKIKSAKEGLAIVPQDKIALMEVFKGSEAIKLFGDRGKDGVIKITTVDGKKKINYIK</sequence>
<dbReference type="Pfam" id="PF03544">
    <property type="entry name" value="TonB_C"/>
    <property type="match status" value="3"/>
</dbReference>
<dbReference type="GO" id="GO:0098797">
    <property type="term" value="C:plasma membrane protein complex"/>
    <property type="evidence" value="ECO:0007669"/>
    <property type="project" value="TreeGrafter"/>
</dbReference>
<dbReference type="InterPro" id="IPR006260">
    <property type="entry name" value="TonB/TolA_C"/>
</dbReference>
<dbReference type="GO" id="GO:0055085">
    <property type="term" value="P:transmembrane transport"/>
    <property type="evidence" value="ECO:0007669"/>
    <property type="project" value="InterPro"/>
</dbReference>
<evidence type="ECO:0000259" key="11">
    <source>
        <dbReference type="PROSITE" id="PS52015"/>
    </source>
</evidence>
<evidence type="ECO:0000256" key="2">
    <source>
        <dbReference type="ARBA" id="ARBA00006555"/>
    </source>
</evidence>
<evidence type="ECO:0000313" key="13">
    <source>
        <dbReference type="Proteomes" id="UP000318733"/>
    </source>
</evidence>
<evidence type="ECO:0000256" key="10">
    <source>
        <dbReference type="SAM" id="Phobius"/>
    </source>
</evidence>
<dbReference type="Gene3D" id="3.30.1150.10">
    <property type="match status" value="3"/>
</dbReference>
<dbReference type="Gene3D" id="2.170.130.10">
    <property type="entry name" value="TonB-dependent receptor, plug domain"/>
    <property type="match status" value="1"/>
</dbReference>
<dbReference type="OrthoDB" id="649093at2"/>
<keyword evidence="9 10" id="KW-0472">Membrane</keyword>
<dbReference type="GO" id="GO:0015031">
    <property type="term" value="P:protein transport"/>
    <property type="evidence" value="ECO:0007669"/>
    <property type="project" value="UniProtKB-KW"/>
</dbReference>
<dbReference type="InterPro" id="IPR051045">
    <property type="entry name" value="TonB-dependent_transducer"/>
</dbReference>
<evidence type="ECO:0000256" key="9">
    <source>
        <dbReference type="ARBA" id="ARBA00023136"/>
    </source>
</evidence>
<keyword evidence="6 10" id="KW-0812">Transmembrane</keyword>
<feature type="domain" description="TonB C-terminal" evidence="11">
    <location>
        <begin position="334"/>
        <end position="430"/>
    </location>
</feature>
<dbReference type="Pfam" id="PF05569">
    <property type="entry name" value="Peptidase_M56"/>
    <property type="match status" value="1"/>
</dbReference>
<dbReference type="GO" id="GO:0031992">
    <property type="term" value="F:energy transducer activity"/>
    <property type="evidence" value="ECO:0007669"/>
    <property type="project" value="TreeGrafter"/>
</dbReference>
<dbReference type="InterPro" id="IPR037066">
    <property type="entry name" value="Plug_dom_sf"/>
</dbReference>
<dbReference type="Proteomes" id="UP000318733">
    <property type="component" value="Unassembled WGS sequence"/>
</dbReference>
<keyword evidence="4" id="KW-1003">Cell membrane</keyword>
<keyword evidence="7" id="KW-0653">Protein transport</keyword>
<comment type="subcellular location">
    <subcellularLocation>
        <location evidence="1">Cell inner membrane</location>
        <topology evidence="1">Single-pass membrane protein</topology>
        <orientation evidence="1">Periplasmic side</orientation>
    </subcellularLocation>
</comment>
<dbReference type="RefSeq" id="WP_144247479.1">
    <property type="nucleotide sequence ID" value="NZ_VLPK01000001.1"/>
</dbReference>
<evidence type="ECO:0000256" key="7">
    <source>
        <dbReference type="ARBA" id="ARBA00022927"/>
    </source>
</evidence>
<protein>
    <submittedName>
        <fullName evidence="12">TonB family protein</fullName>
    </submittedName>
</protein>